<sequence>MCNPQPFLLLKLEQLHTLARIDWKAKFQPKSATSPERLDGANSRRTLQSPESHEAASAI</sequence>
<reference evidence="3" key="2">
    <citation type="submission" date="2019-10" db="EMBL/GenBank/DDBJ databases">
        <title>A de novo genome assembly of a pear dwarfing rootstock.</title>
        <authorList>
            <person name="Wang F."/>
            <person name="Wang J."/>
            <person name="Li S."/>
            <person name="Zhang Y."/>
            <person name="Fang M."/>
            <person name="Ma L."/>
            <person name="Zhao Y."/>
            <person name="Jiang S."/>
        </authorList>
    </citation>
    <scope>NUCLEOTIDE SEQUENCE [LARGE SCALE GENOMIC DNA]</scope>
</reference>
<proteinExistence type="predicted"/>
<dbReference type="GO" id="GO:0016301">
    <property type="term" value="F:kinase activity"/>
    <property type="evidence" value="ECO:0007669"/>
    <property type="project" value="UniProtKB-KW"/>
</dbReference>
<evidence type="ECO:0000256" key="1">
    <source>
        <dbReference type="SAM" id="MobiDB-lite"/>
    </source>
</evidence>
<keyword evidence="3" id="KW-1185">Reference proteome</keyword>
<keyword evidence="2" id="KW-0418">Kinase</keyword>
<organism evidence="2 3">
    <name type="scientific">Pyrus ussuriensis x Pyrus communis</name>
    <dbReference type="NCBI Taxonomy" id="2448454"/>
    <lineage>
        <taxon>Eukaryota</taxon>
        <taxon>Viridiplantae</taxon>
        <taxon>Streptophyta</taxon>
        <taxon>Embryophyta</taxon>
        <taxon>Tracheophyta</taxon>
        <taxon>Spermatophyta</taxon>
        <taxon>Magnoliopsida</taxon>
        <taxon>eudicotyledons</taxon>
        <taxon>Gunneridae</taxon>
        <taxon>Pentapetalae</taxon>
        <taxon>rosids</taxon>
        <taxon>fabids</taxon>
        <taxon>Rosales</taxon>
        <taxon>Rosaceae</taxon>
        <taxon>Amygdaloideae</taxon>
        <taxon>Maleae</taxon>
        <taxon>Pyrus</taxon>
    </lineage>
</organism>
<dbReference type="EMBL" id="SMOL01000768">
    <property type="protein sequence ID" value="KAB2597515.1"/>
    <property type="molecule type" value="Genomic_DNA"/>
</dbReference>
<feature type="region of interest" description="Disordered" evidence="1">
    <location>
        <begin position="29"/>
        <end position="59"/>
    </location>
</feature>
<comment type="caution">
    <text evidence="2">The sequence shown here is derived from an EMBL/GenBank/DDBJ whole genome shotgun (WGS) entry which is preliminary data.</text>
</comment>
<gene>
    <name evidence="2" type="ORF">D8674_000435</name>
</gene>
<accession>A0A5N5F3I0</accession>
<protein>
    <submittedName>
        <fullName evidence="2">LRR receptor-like serine/threonine-protein kinase</fullName>
    </submittedName>
</protein>
<name>A0A5N5F3I0_9ROSA</name>
<keyword evidence="2" id="KW-0675">Receptor</keyword>
<keyword evidence="2" id="KW-0808">Transferase</keyword>
<reference evidence="2 3" key="3">
    <citation type="submission" date="2019-11" db="EMBL/GenBank/DDBJ databases">
        <title>A de novo genome assembly of a pear dwarfing rootstock.</title>
        <authorList>
            <person name="Wang F."/>
            <person name="Wang J."/>
            <person name="Li S."/>
            <person name="Zhang Y."/>
            <person name="Fang M."/>
            <person name="Ma L."/>
            <person name="Zhao Y."/>
            <person name="Jiang S."/>
        </authorList>
    </citation>
    <scope>NUCLEOTIDE SEQUENCE [LARGE SCALE GENOMIC DNA]</scope>
    <source>
        <strain evidence="2">S2</strain>
        <tissue evidence="2">Leaf</tissue>
    </source>
</reference>
<evidence type="ECO:0000313" key="3">
    <source>
        <dbReference type="Proteomes" id="UP000327157"/>
    </source>
</evidence>
<reference evidence="2 3" key="1">
    <citation type="submission" date="2019-09" db="EMBL/GenBank/DDBJ databases">
        <authorList>
            <person name="Ou C."/>
        </authorList>
    </citation>
    <scope>NUCLEOTIDE SEQUENCE [LARGE SCALE GENOMIC DNA]</scope>
    <source>
        <strain evidence="2">S2</strain>
        <tissue evidence="2">Leaf</tissue>
    </source>
</reference>
<evidence type="ECO:0000313" key="2">
    <source>
        <dbReference type="EMBL" id="KAB2597515.1"/>
    </source>
</evidence>
<dbReference type="Proteomes" id="UP000327157">
    <property type="component" value="Chromosome 1"/>
</dbReference>
<dbReference type="AlphaFoldDB" id="A0A5N5F3I0"/>